<dbReference type="OrthoDB" id="9034298at2"/>
<dbReference type="Proteomes" id="UP000234190">
    <property type="component" value="Unassembled WGS sequence"/>
</dbReference>
<evidence type="ECO:0000313" key="7">
    <source>
        <dbReference type="EMBL" id="PLC51695.1"/>
    </source>
</evidence>
<dbReference type="GO" id="GO:0005886">
    <property type="term" value="C:plasma membrane"/>
    <property type="evidence" value="ECO:0007669"/>
    <property type="project" value="UniProtKB-SubCell"/>
</dbReference>
<proteinExistence type="predicted"/>
<dbReference type="CDD" id="cd06581">
    <property type="entry name" value="TM_PBP1_LivM_like"/>
    <property type="match status" value="1"/>
</dbReference>
<protein>
    <submittedName>
        <fullName evidence="7">Branched-chain amino acid ABC transporter permease</fullName>
    </submittedName>
</protein>
<evidence type="ECO:0000256" key="2">
    <source>
        <dbReference type="ARBA" id="ARBA00022475"/>
    </source>
</evidence>
<evidence type="ECO:0000256" key="4">
    <source>
        <dbReference type="ARBA" id="ARBA00022989"/>
    </source>
</evidence>
<keyword evidence="8" id="KW-1185">Reference proteome</keyword>
<dbReference type="GO" id="GO:0015658">
    <property type="term" value="F:branched-chain amino acid transmembrane transporter activity"/>
    <property type="evidence" value="ECO:0007669"/>
    <property type="project" value="InterPro"/>
</dbReference>
<evidence type="ECO:0000256" key="1">
    <source>
        <dbReference type="ARBA" id="ARBA00004651"/>
    </source>
</evidence>
<sequence length="323" mass="34822">MNRQLIGYLLVAIIIAFLPAIGAYPIFVMKVMCYALFACAFNLLLGYTGLLSFGHAAFLGGAAYATGHSLAVWGLPTLAGLLFGTGVAAVLGLLMGALAIRRSGIYFAMITLAMAQMVFFYFLQAPFTHGEDGLQGIPRGNIFGLDLSNDLNLYYLVMFIFILGFAICWRTINSPFGQVLKAIRENEPRAISLGYNVDNFKLLVFVLSATLAGLAGATKALVFVSATLSDATWQMSGMVILMTLIGGLGTFTGPVLGAIIVVMLENKVGEFGRFLSQATGIQWFQILGESVTIVIGLIFIICVMAFRRGIVGELIHHFKTKRA</sequence>
<comment type="caution">
    <text evidence="7">The sequence shown here is derived from an EMBL/GenBank/DDBJ whole genome shotgun (WGS) entry which is preliminary data.</text>
</comment>
<dbReference type="EMBL" id="PDNW01000001">
    <property type="protein sequence ID" value="PLC51695.1"/>
    <property type="molecule type" value="Genomic_DNA"/>
</dbReference>
<dbReference type="InterPro" id="IPR001851">
    <property type="entry name" value="ABC_transp_permease"/>
</dbReference>
<evidence type="ECO:0000313" key="8">
    <source>
        <dbReference type="Proteomes" id="UP000234190"/>
    </source>
</evidence>
<name>A0A2N4U9I9_9BURK</name>
<evidence type="ECO:0000256" key="6">
    <source>
        <dbReference type="SAM" id="Phobius"/>
    </source>
</evidence>
<feature type="transmembrane region" description="Helical" evidence="6">
    <location>
        <begin position="6"/>
        <end position="27"/>
    </location>
</feature>
<evidence type="ECO:0000256" key="5">
    <source>
        <dbReference type="ARBA" id="ARBA00023136"/>
    </source>
</evidence>
<gene>
    <name evidence="7" type="ORF">CR159_01320</name>
</gene>
<feature type="transmembrane region" description="Helical" evidence="6">
    <location>
        <begin position="283"/>
        <end position="306"/>
    </location>
</feature>
<keyword evidence="2" id="KW-1003">Cell membrane</keyword>
<dbReference type="AlphaFoldDB" id="A0A2N4U9I9"/>
<accession>A0A2N4U9I9</accession>
<feature type="transmembrane region" description="Helical" evidence="6">
    <location>
        <begin position="78"/>
        <end position="98"/>
    </location>
</feature>
<keyword evidence="3 6" id="KW-0812">Transmembrane</keyword>
<feature type="transmembrane region" description="Helical" evidence="6">
    <location>
        <begin position="34"/>
        <end position="58"/>
    </location>
</feature>
<dbReference type="PANTHER" id="PTHR30482">
    <property type="entry name" value="HIGH-AFFINITY BRANCHED-CHAIN AMINO ACID TRANSPORT SYSTEM PERMEASE"/>
    <property type="match status" value="1"/>
</dbReference>
<feature type="transmembrane region" description="Helical" evidence="6">
    <location>
        <begin position="105"/>
        <end position="123"/>
    </location>
</feature>
<dbReference type="InterPro" id="IPR043428">
    <property type="entry name" value="LivM-like"/>
</dbReference>
<dbReference type="PANTHER" id="PTHR30482:SF17">
    <property type="entry name" value="ABC TRANSPORTER ATP-BINDING PROTEIN"/>
    <property type="match status" value="1"/>
</dbReference>
<dbReference type="RefSeq" id="WP_102072184.1">
    <property type="nucleotide sequence ID" value="NZ_PDNW01000001.1"/>
</dbReference>
<organism evidence="7 8">
    <name type="scientific">Pollutimonas subterranea</name>
    <dbReference type="NCBI Taxonomy" id="2045210"/>
    <lineage>
        <taxon>Bacteria</taxon>
        <taxon>Pseudomonadati</taxon>
        <taxon>Pseudomonadota</taxon>
        <taxon>Betaproteobacteria</taxon>
        <taxon>Burkholderiales</taxon>
        <taxon>Alcaligenaceae</taxon>
        <taxon>Pollutimonas</taxon>
    </lineage>
</organism>
<evidence type="ECO:0000256" key="3">
    <source>
        <dbReference type="ARBA" id="ARBA00022692"/>
    </source>
</evidence>
<feature type="transmembrane region" description="Helical" evidence="6">
    <location>
        <begin position="238"/>
        <end position="262"/>
    </location>
</feature>
<keyword evidence="4 6" id="KW-1133">Transmembrane helix</keyword>
<dbReference type="Pfam" id="PF02653">
    <property type="entry name" value="BPD_transp_2"/>
    <property type="match status" value="1"/>
</dbReference>
<comment type="subcellular location">
    <subcellularLocation>
        <location evidence="1">Cell membrane</location>
        <topology evidence="1">Multi-pass membrane protein</topology>
    </subcellularLocation>
</comment>
<feature type="transmembrane region" description="Helical" evidence="6">
    <location>
        <begin position="202"/>
        <end position="226"/>
    </location>
</feature>
<keyword evidence="5 6" id="KW-0472">Membrane</keyword>
<feature type="transmembrane region" description="Helical" evidence="6">
    <location>
        <begin position="153"/>
        <end position="172"/>
    </location>
</feature>
<reference evidence="7 8" key="1">
    <citation type="submission" date="2017-10" db="EMBL/GenBank/DDBJ databases">
        <title>Two draft genome sequences of Pusillimonas sp. strains isolated from a nitrate- and radionuclide-contaminated groundwater in Russia.</title>
        <authorList>
            <person name="Grouzdev D.S."/>
            <person name="Tourova T.P."/>
            <person name="Goeva M.A."/>
            <person name="Babich T.L."/>
            <person name="Sokolova D.S."/>
            <person name="Abdullin R."/>
            <person name="Poltaraus A.B."/>
            <person name="Toshchakov S.V."/>
            <person name="Nazina T.N."/>
        </authorList>
    </citation>
    <scope>NUCLEOTIDE SEQUENCE [LARGE SCALE GENOMIC DNA]</scope>
    <source>
        <strain evidence="7 8">JR1/69-3-13</strain>
    </source>
</reference>